<dbReference type="OrthoDB" id="9770286at2"/>
<feature type="binding site" evidence="4">
    <location>
        <begin position="262"/>
        <end position="266"/>
    </location>
    <ligand>
        <name>FAD</name>
        <dbReference type="ChEBI" id="CHEBI:57692"/>
    </ligand>
</feature>
<feature type="binding site" evidence="4">
    <location>
        <position position="300"/>
    </location>
    <ligand>
        <name>FAD</name>
        <dbReference type="ChEBI" id="CHEBI:57692"/>
    </ligand>
</feature>
<dbReference type="GO" id="GO:0050660">
    <property type="term" value="F:flavin adenine dinucleotide binding"/>
    <property type="evidence" value="ECO:0007669"/>
    <property type="project" value="InterPro"/>
</dbReference>
<dbReference type="STRING" id="52689.AKG39_03150"/>
<dbReference type="InterPro" id="IPR033947">
    <property type="entry name" value="ETF_alpha_N"/>
</dbReference>
<feature type="binding site" evidence="4">
    <location>
        <begin position="279"/>
        <end position="286"/>
    </location>
    <ligand>
        <name>FAD</name>
        <dbReference type="ChEBI" id="CHEBI:57692"/>
    </ligand>
</feature>
<comment type="cofactor">
    <cofactor evidence="4">
        <name>FAD</name>
        <dbReference type="ChEBI" id="CHEBI:57692"/>
    </cofactor>
    <text evidence="4">Binds 1 FAD per dimer.</text>
</comment>
<evidence type="ECO:0000256" key="2">
    <source>
        <dbReference type="ARBA" id="ARBA00022630"/>
    </source>
</evidence>
<proteinExistence type="inferred from homology"/>
<dbReference type="InterPro" id="IPR029035">
    <property type="entry name" value="DHS-like_NAD/FAD-binding_dom"/>
</dbReference>
<keyword evidence="2" id="KW-0285">Flavoprotein</keyword>
<gene>
    <name evidence="6" type="ORF">AKG39_03150</name>
</gene>
<reference evidence="6" key="1">
    <citation type="submission" date="2015-07" db="EMBL/GenBank/DDBJ databases">
        <title>MeaNS - Measles Nucleotide Surveillance Program.</title>
        <authorList>
            <person name="Tran T."/>
            <person name="Druce J."/>
        </authorList>
    </citation>
    <scope>NUCLEOTIDE SEQUENCE</scope>
    <source>
        <strain evidence="6">DSM 8239</strain>
    </source>
</reference>
<dbReference type="Pfam" id="PF01012">
    <property type="entry name" value="ETF"/>
    <property type="match status" value="1"/>
</dbReference>
<dbReference type="SUPFAM" id="SSF52467">
    <property type="entry name" value="DHS-like NAD/FAD-binding domain"/>
    <property type="match status" value="1"/>
</dbReference>
<dbReference type="PIRSF" id="PIRSF000089">
    <property type="entry name" value="Electra_flavoP_a"/>
    <property type="match status" value="1"/>
</dbReference>
<dbReference type="SMART" id="SM00893">
    <property type="entry name" value="ETF"/>
    <property type="match status" value="1"/>
</dbReference>
<dbReference type="RefSeq" id="WP_050738901.1">
    <property type="nucleotide sequence ID" value="NZ_LGYO01000007.1"/>
</dbReference>
<name>A0A0L6U490_9FIRM</name>
<dbReference type="PATRIC" id="fig|52689.4.peg.3558"/>
<dbReference type="InterPro" id="IPR014731">
    <property type="entry name" value="ETF_asu_C"/>
</dbReference>
<dbReference type="AlphaFoldDB" id="A0A0L6U490"/>
<comment type="caution">
    <text evidence="6">The sequence shown here is derived from an EMBL/GenBank/DDBJ whole genome shotgun (WGS) entry which is preliminary data.</text>
</comment>
<organism evidence="6 7">
    <name type="scientific">Acetobacterium bakii</name>
    <dbReference type="NCBI Taxonomy" id="52689"/>
    <lineage>
        <taxon>Bacteria</taxon>
        <taxon>Bacillati</taxon>
        <taxon>Bacillota</taxon>
        <taxon>Clostridia</taxon>
        <taxon>Eubacteriales</taxon>
        <taxon>Eubacteriaceae</taxon>
        <taxon>Acetobacterium</taxon>
    </lineage>
</organism>
<evidence type="ECO:0000256" key="4">
    <source>
        <dbReference type="PIRSR" id="PIRSR000089-1"/>
    </source>
</evidence>
<keyword evidence="7" id="KW-1185">Reference proteome</keyword>
<dbReference type="Gene3D" id="3.40.50.620">
    <property type="entry name" value="HUPs"/>
    <property type="match status" value="1"/>
</dbReference>
<comment type="similarity">
    <text evidence="1">Belongs to the ETF alpha-subunit/FixB family.</text>
</comment>
<dbReference type="PANTHER" id="PTHR43153">
    <property type="entry name" value="ELECTRON TRANSFER FLAVOPROTEIN ALPHA"/>
    <property type="match status" value="1"/>
</dbReference>
<evidence type="ECO:0000256" key="1">
    <source>
        <dbReference type="ARBA" id="ARBA00005817"/>
    </source>
</evidence>
<evidence type="ECO:0000313" key="7">
    <source>
        <dbReference type="Proteomes" id="UP000036873"/>
    </source>
</evidence>
<evidence type="ECO:0000313" key="6">
    <source>
        <dbReference type="EMBL" id="KNZ43157.1"/>
    </source>
</evidence>
<dbReference type="PANTHER" id="PTHR43153:SF1">
    <property type="entry name" value="ELECTRON TRANSFER FLAVOPROTEIN SUBUNIT ALPHA, MITOCHONDRIAL"/>
    <property type="match status" value="1"/>
</dbReference>
<dbReference type="Gene3D" id="3.40.50.1220">
    <property type="entry name" value="TPP-binding domain"/>
    <property type="match status" value="1"/>
</dbReference>
<evidence type="ECO:0000256" key="3">
    <source>
        <dbReference type="ARBA" id="ARBA00022827"/>
    </source>
</evidence>
<feature type="binding site" evidence="4">
    <location>
        <begin position="248"/>
        <end position="249"/>
    </location>
    <ligand>
        <name>FAD</name>
        <dbReference type="ChEBI" id="CHEBI:57692"/>
    </ligand>
</feature>
<protein>
    <submittedName>
        <fullName evidence="6">Electron transfer flavoprotein subunit alpha</fullName>
    </submittedName>
</protein>
<dbReference type="InterPro" id="IPR014730">
    <property type="entry name" value="ETF_a/b_N"/>
</dbReference>
<evidence type="ECO:0000259" key="5">
    <source>
        <dbReference type="SMART" id="SM00893"/>
    </source>
</evidence>
<dbReference type="InterPro" id="IPR014729">
    <property type="entry name" value="Rossmann-like_a/b/a_fold"/>
</dbReference>
<dbReference type="GO" id="GO:0009055">
    <property type="term" value="F:electron transfer activity"/>
    <property type="evidence" value="ECO:0007669"/>
    <property type="project" value="InterPro"/>
</dbReference>
<dbReference type="Pfam" id="PF00766">
    <property type="entry name" value="ETF_alpha"/>
    <property type="match status" value="1"/>
</dbReference>
<feature type="binding site" evidence="4">
    <location>
        <position position="223"/>
    </location>
    <ligand>
        <name>FAD</name>
        <dbReference type="ChEBI" id="CHEBI:57692"/>
    </ligand>
</feature>
<dbReference type="SUPFAM" id="SSF52402">
    <property type="entry name" value="Adenine nucleotide alpha hydrolases-like"/>
    <property type="match status" value="1"/>
</dbReference>
<feature type="domain" description="Electron transfer flavoprotein alpha/beta-subunit N-terminal" evidence="5">
    <location>
        <begin position="9"/>
        <end position="198"/>
    </location>
</feature>
<dbReference type="EMBL" id="LGYO01000007">
    <property type="protein sequence ID" value="KNZ43157.1"/>
    <property type="molecule type" value="Genomic_DNA"/>
</dbReference>
<dbReference type="GO" id="GO:0033539">
    <property type="term" value="P:fatty acid beta-oxidation using acyl-CoA dehydrogenase"/>
    <property type="evidence" value="ECO:0007669"/>
    <property type="project" value="TreeGrafter"/>
</dbReference>
<dbReference type="FunFam" id="3.40.50.1220:FF:000001">
    <property type="entry name" value="Electron transfer flavoprotein, alpha subunit"/>
    <property type="match status" value="1"/>
</dbReference>
<sequence length="337" mass="36285">MELKEYQDVWVFVQCFQGQPRDVGFELLGQGRLLADGLQQKLCAVVIGKDVDEGIKGATEYGADIIYVVQGAEYENYSSDAYGHAFLELCEKYHPNTILIGATANGRDLGSKLAICLHTGLTADCTALSVEADTGNVVWERPAFGGNLYARILCSETRPQMGTVRPGAFKKLEKCKNNQAVIIRENIRTAEADILTKVVGFIKAHDESGVKLEEAEYIVSGGRGMKGPENFEMLQELADLLGGTVGASRASVDAGWVPQTKQVGQTGKTVTPKVYIACGISGAVQHLAGMHEADTIIAINKDASAPIFEVADYGIVGDALEMIPAMIKEIRAVKNLD</sequence>
<keyword evidence="3 4" id="KW-0274">FAD</keyword>
<dbReference type="Proteomes" id="UP000036873">
    <property type="component" value="Unassembled WGS sequence"/>
</dbReference>
<dbReference type="InterPro" id="IPR001308">
    <property type="entry name" value="ETF_a/FixB"/>
</dbReference>
<accession>A0A0L6U490</accession>
<dbReference type="CDD" id="cd01715">
    <property type="entry name" value="ETF_alpha"/>
    <property type="match status" value="1"/>
</dbReference>